<gene>
    <name evidence="1" type="ORF">CARN6_1607</name>
</gene>
<protein>
    <submittedName>
        <fullName evidence="1">Uncharacterized protein</fullName>
    </submittedName>
</protein>
<name>E6QLP7_9ZZZZ</name>
<reference evidence="1" key="1">
    <citation type="submission" date="2009-10" db="EMBL/GenBank/DDBJ databases">
        <title>Diversity of trophic interactions inside an arsenic-rich microbial ecosystem.</title>
        <authorList>
            <person name="Bertin P.N."/>
            <person name="Heinrich-Salmeron A."/>
            <person name="Pelletier E."/>
            <person name="Goulhen-Chollet F."/>
            <person name="Arsene-Ploetze F."/>
            <person name="Gallien S."/>
            <person name="Calteau A."/>
            <person name="Vallenet D."/>
            <person name="Casiot C."/>
            <person name="Chane-Woon-Ming B."/>
            <person name="Giloteaux L."/>
            <person name="Barakat M."/>
            <person name="Bonnefoy V."/>
            <person name="Bruneel O."/>
            <person name="Chandler M."/>
            <person name="Cleiss J."/>
            <person name="Duran R."/>
            <person name="Elbaz-Poulichet F."/>
            <person name="Fonknechten N."/>
            <person name="Lauga B."/>
            <person name="Mornico D."/>
            <person name="Ortet P."/>
            <person name="Schaeffer C."/>
            <person name="Siguier P."/>
            <person name="Alexander Thil Smith A."/>
            <person name="Van Dorsselaer A."/>
            <person name="Weissenbach J."/>
            <person name="Medigue C."/>
            <person name="Le Paslier D."/>
        </authorList>
    </citation>
    <scope>NUCLEOTIDE SEQUENCE</scope>
</reference>
<accession>E6QLP7</accession>
<sequence>MGPELEEMLESYRMTPERWHQRLNIL</sequence>
<proteinExistence type="predicted"/>
<dbReference type="AlphaFoldDB" id="E6QLP7"/>
<dbReference type="EMBL" id="CABQ01000189">
    <property type="protein sequence ID" value="CBI08168.1"/>
    <property type="molecule type" value="Genomic_DNA"/>
</dbReference>
<evidence type="ECO:0000313" key="1">
    <source>
        <dbReference type="EMBL" id="CBI08168.1"/>
    </source>
</evidence>
<organism evidence="1">
    <name type="scientific">mine drainage metagenome</name>
    <dbReference type="NCBI Taxonomy" id="410659"/>
    <lineage>
        <taxon>unclassified sequences</taxon>
        <taxon>metagenomes</taxon>
        <taxon>ecological metagenomes</taxon>
    </lineage>
</organism>
<comment type="caution">
    <text evidence="1">The sequence shown here is derived from an EMBL/GenBank/DDBJ whole genome shotgun (WGS) entry which is preliminary data.</text>
</comment>